<keyword evidence="2" id="KW-1185">Reference proteome</keyword>
<comment type="caution">
    <text evidence="1">The sequence shown here is derived from an EMBL/GenBank/DDBJ whole genome shotgun (WGS) entry which is preliminary data.</text>
</comment>
<protein>
    <submittedName>
        <fullName evidence="1">Uncharacterized protein</fullName>
    </submittedName>
</protein>
<dbReference type="EMBL" id="JAJFAZ020000005">
    <property type="protein sequence ID" value="KAI5328928.1"/>
    <property type="molecule type" value="Genomic_DNA"/>
</dbReference>
<proteinExistence type="predicted"/>
<evidence type="ECO:0000313" key="2">
    <source>
        <dbReference type="Proteomes" id="UP001054821"/>
    </source>
</evidence>
<sequence>MRLSVSGDIHGDMGRTLRVHVLSIGSLDYFRHHKEGHFDSHYHIKPEPIQSESIERQPDRLVNKGQRSWSPADGGKWPAAGVRQWKVAGVQRLESGSGDWLDMDMWHSMLALKGVALCQTFSGNEPQKDRDSDFSSRAATFVKDSCIVNWLIGFLWIGEAGAELFLYNLQIIRNGNKLSVTFLSRYCTLLFQGNP</sequence>
<dbReference type="AlphaFoldDB" id="A0AAD4Z1Y4"/>
<gene>
    <name evidence="1" type="ORF">L3X38_028325</name>
</gene>
<accession>A0AAD4Z1Y4</accession>
<name>A0AAD4Z1Y4_PRUDU</name>
<organism evidence="1 2">
    <name type="scientific">Prunus dulcis</name>
    <name type="common">Almond</name>
    <name type="synonym">Amygdalus dulcis</name>
    <dbReference type="NCBI Taxonomy" id="3755"/>
    <lineage>
        <taxon>Eukaryota</taxon>
        <taxon>Viridiplantae</taxon>
        <taxon>Streptophyta</taxon>
        <taxon>Embryophyta</taxon>
        <taxon>Tracheophyta</taxon>
        <taxon>Spermatophyta</taxon>
        <taxon>Magnoliopsida</taxon>
        <taxon>eudicotyledons</taxon>
        <taxon>Gunneridae</taxon>
        <taxon>Pentapetalae</taxon>
        <taxon>rosids</taxon>
        <taxon>fabids</taxon>
        <taxon>Rosales</taxon>
        <taxon>Rosaceae</taxon>
        <taxon>Amygdaloideae</taxon>
        <taxon>Amygdaleae</taxon>
        <taxon>Prunus</taxon>
    </lineage>
</organism>
<reference evidence="1 2" key="1">
    <citation type="journal article" date="2022" name="G3 (Bethesda)">
        <title>Whole-genome sequence and methylome profiling of the almond [Prunus dulcis (Mill.) D.A. Webb] cultivar 'Nonpareil'.</title>
        <authorList>
            <person name="D'Amico-Willman K.M."/>
            <person name="Ouma W.Z."/>
            <person name="Meulia T."/>
            <person name="Sideli G.M."/>
            <person name="Gradziel T.M."/>
            <person name="Fresnedo-Ramirez J."/>
        </authorList>
    </citation>
    <scope>NUCLEOTIDE SEQUENCE [LARGE SCALE GENOMIC DNA]</scope>
    <source>
        <strain evidence="1">Clone GOH B32 T37-40</strain>
    </source>
</reference>
<evidence type="ECO:0000313" key="1">
    <source>
        <dbReference type="EMBL" id="KAI5328928.1"/>
    </source>
</evidence>
<dbReference type="Proteomes" id="UP001054821">
    <property type="component" value="Chromosome 5"/>
</dbReference>